<comment type="pathway">
    <text evidence="2 10 12">Cofactor biosynthesis; thiamine diphosphate biosynthesis; thiamine phosphate from 4-amino-2-methyl-5-diphosphomethylpyrimidine and 4-methyl-5-(2-phosphoethyl)-thiazole: step 1/1.</text>
</comment>
<evidence type="ECO:0000259" key="13">
    <source>
        <dbReference type="Pfam" id="PF02581"/>
    </source>
</evidence>
<evidence type="ECO:0000256" key="12">
    <source>
        <dbReference type="RuleBase" id="RU004253"/>
    </source>
</evidence>
<reference evidence="14" key="1">
    <citation type="submission" date="2021-03" db="EMBL/GenBank/DDBJ databases">
        <title>Microbacterium sp. nov., a novel actinobacterium isolated from cow dung.</title>
        <authorList>
            <person name="Zhang L."/>
        </authorList>
    </citation>
    <scope>NUCLEOTIDE SEQUENCE</scope>
    <source>
        <strain evidence="14">NEAU-LLB</strain>
    </source>
</reference>
<dbReference type="EMBL" id="JAGFOA010000001">
    <property type="protein sequence ID" value="MBO3662289.1"/>
    <property type="molecule type" value="Genomic_DNA"/>
</dbReference>
<evidence type="ECO:0000256" key="10">
    <source>
        <dbReference type="HAMAP-Rule" id="MF_00097"/>
    </source>
</evidence>
<feature type="binding site" evidence="10">
    <location>
        <position position="179"/>
    </location>
    <ligand>
        <name>2-[(2R,5Z)-2-carboxy-4-methylthiazol-5(2H)-ylidene]ethyl phosphate</name>
        <dbReference type="ChEBI" id="CHEBI:62899"/>
    </ligand>
</feature>
<dbReference type="GO" id="GO:0005737">
    <property type="term" value="C:cytoplasm"/>
    <property type="evidence" value="ECO:0007669"/>
    <property type="project" value="TreeGrafter"/>
</dbReference>
<comment type="catalytic activity">
    <reaction evidence="9 10 11">
        <text>2-[(2R,5Z)-2-carboxy-4-methylthiazol-5(2H)-ylidene]ethyl phosphate + 4-amino-2-methyl-5-(diphosphooxymethyl)pyrimidine + 2 H(+) = thiamine phosphate + CO2 + diphosphate</text>
        <dbReference type="Rhea" id="RHEA:47844"/>
        <dbReference type="ChEBI" id="CHEBI:15378"/>
        <dbReference type="ChEBI" id="CHEBI:16526"/>
        <dbReference type="ChEBI" id="CHEBI:33019"/>
        <dbReference type="ChEBI" id="CHEBI:37575"/>
        <dbReference type="ChEBI" id="CHEBI:57841"/>
        <dbReference type="ChEBI" id="CHEBI:62899"/>
        <dbReference type="EC" id="2.5.1.3"/>
    </reaction>
</comment>
<organism evidence="14 15">
    <name type="scientific">Microbacterium stercoris</name>
    <dbReference type="NCBI Taxonomy" id="2820289"/>
    <lineage>
        <taxon>Bacteria</taxon>
        <taxon>Bacillati</taxon>
        <taxon>Actinomycetota</taxon>
        <taxon>Actinomycetes</taxon>
        <taxon>Micrococcales</taxon>
        <taxon>Microbacteriaceae</taxon>
        <taxon>Microbacterium</taxon>
    </lineage>
</organism>
<dbReference type="Gene3D" id="3.20.20.70">
    <property type="entry name" value="Aldolase class I"/>
    <property type="match status" value="1"/>
</dbReference>
<dbReference type="GO" id="GO:0009228">
    <property type="term" value="P:thiamine biosynthetic process"/>
    <property type="evidence" value="ECO:0007669"/>
    <property type="project" value="UniProtKB-KW"/>
</dbReference>
<protein>
    <recommendedName>
        <fullName evidence="10">Thiamine-phosphate synthase</fullName>
        <shortName evidence="10">TP synthase</shortName>
        <shortName evidence="10">TPS</shortName>
        <ecNumber evidence="10">2.5.1.3</ecNumber>
    </recommendedName>
    <alternativeName>
        <fullName evidence="10">Thiamine-phosphate pyrophosphorylase</fullName>
        <shortName evidence="10">TMP pyrophosphorylase</shortName>
        <shortName evidence="10">TMP-PPase</shortName>
    </alternativeName>
</protein>
<dbReference type="InterPro" id="IPR034291">
    <property type="entry name" value="TMP_synthase"/>
</dbReference>
<evidence type="ECO:0000313" key="14">
    <source>
        <dbReference type="EMBL" id="MBO3662289.1"/>
    </source>
</evidence>
<feature type="binding site" evidence="10">
    <location>
        <position position="99"/>
    </location>
    <ligand>
        <name>Mg(2+)</name>
        <dbReference type="ChEBI" id="CHEBI:18420"/>
    </ligand>
</feature>
<dbReference type="GO" id="GO:0009229">
    <property type="term" value="P:thiamine diphosphate biosynthetic process"/>
    <property type="evidence" value="ECO:0007669"/>
    <property type="project" value="UniProtKB-UniRule"/>
</dbReference>
<evidence type="ECO:0000256" key="11">
    <source>
        <dbReference type="RuleBase" id="RU003826"/>
    </source>
</evidence>
<gene>
    <name evidence="10 14" type="primary">thiE</name>
    <name evidence="14" type="ORF">J5V96_02050</name>
</gene>
<evidence type="ECO:0000256" key="5">
    <source>
        <dbReference type="ARBA" id="ARBA00022842"/>
    </source>
</evidence>
<sequence length="233" mass="23649">MRARLELSTYLVADVTTITGAGFRRSVADVVSAAVAGGAGVVQIRGKELAANELLRIVEACAERIDGRAVLLVNDRVDVALAARAAGVPIDGVHVGQSDLPPHLVRALLGPEAIVGLSASRDDELAALRRLPEGTVDYLGVGAVRATPTKKDHPAPLAWDGFAAFAARTGDLPCVAIGGVGSGDAADAQRAGAAGLAVVRAVCSAPDPQAAAEALCAEWNAAQIIAQRTEALA</sequence>
<dbReference type="PANTHER" id="PTHR20857">
    <property type="entry name" value="THIAMINE-PHOSPHATE PYROPHOSPHORYLASE"/>
    <property type="match status" value="1"/>
</dbReference>
<evidence type="ECO:0000256" key="7">
    <source>
        <dbReference type="ARBA" id="ARBA00047334"/>
    </source>
</evidence>
<accession>A0A939QGM8</accession>
<evidence type="ECO:0000256" key="2">
    <source>
        <dbReference type="ARBA" id="ARBA00005165"/>
    </source>
</evidence>
<dbReference type="GO" id="GO:0000287">
    <property type="term" value="F:magnesium ion binding"/>
    <property type="evidence" value="ECO:0007669"/>
    <property type="project" value="UniProtKB-UniRule"/>
</dbReference>
<dbReference type="PANTHER" id="PTHR20857:SF15">
    <property type="entry name" value="THIAMINE-PHOSPHATE SYNTHASE"/>
    <property type="match status" value="1"/>
</dbReference>
<comment type="similarity">
    <text evidence="10 11">Belongs to the thiamine-phosphate synthase family.</text>
</comment>
<evidence type="ECO:0000256" key="1">
    <source>
        <dbReference type="ARBA" id="ARBA00003814"/>
    </source>
</evidence>
<evidence type="ECO:0000256" key="9">
    <source>
        <dbReference type="ARBA" id="ARBA00047883"/>
    </source>
</evidence>
<keyword evidence="3 10" id="KW-0808">Transferase</keyword>
<feature type="binding site" evidence="10">
    <location>
        <position position="118"/>
    </location>
    <ligand>
        <name>4-amino-2-methyl-5-(diphosphooxymethyl)pyrimidine</name>
        <dbReference type="ChEBI" id="CHEBI:57841"/>
    </ligand>
</feature>
<dbReference type="GO" id="GO:0004789">
    <property type="term" value="F:thiamine-phosphate diphosphorylase activity"/>
    <property type="evidence" value="ECO:0007669"/>
    <property type="project" value="UniProtKB-UniRule"/>
</dbReference>
<keyword evidence="5 10" id="KW-0460">Magnesium</keyword>
<comment type="caution">
    <text evidence="14">The sequence shown here is derived from an EMBL/GenBank/DDBJ whole genome shotgun (WGS) entry which is preliminary data.</text>
</comment>
<evidence type="ECO:0000256" key="3">
    <source>
        <dbReference type="ARBA" id="ARBA00022679"/>
    </source>
</evidence>
<dbReference type="Proteomes" id="UP000680132">
    <property type="component" value="Unassembled WGS sequence"/>
</dbReference>
<dbReference type="InterPro" id="IPR013785">
    <property type="entry name" value="Aldolase_TIM"/>
</dbReference>
<comment type="catalytic activity">
    <reaction evidence="8 10 11">
        <text>2-(2-carboxy-4-methylthiazol-5-yl)ethyl phosphate + 4-amino-2-methyl-5-(diphosphooxymethyl)pyrimidine + 2 H(+) = thiamine phosphate + CO2 + diphosphate</text>
        <dbReference type="Rhea" id="RHEA:47848"/>
        <dbReference type="ChEBI" id="CHEBI:15378"/>
        <dbReference type="ChEBI" id="CHEBI:16526"/>
        <dbReference type="ChEBI" id="CHEBI:33019"/>
        <dbReference type="ChEBI" id="CHEBI:37575"/>
        <dbReference type="ChEBI" id="CHEBI:57841"/>
        <dbReference type="ChEBI" id="CHEBI:62890"/>
        <dbReference type="EC" id="2.5.1.3"/>
    </reaction>
</comment>
<feature type="binding site" evidence="10">
    <location>
        <position position="75"/>
    </location>
    <ligand>
        <name>Mg(2+)</name>
        <dbReference type="ChEBI" id="CHEBI:18420"/>
    </ligand>
</feature>
<comment type="cofactor">
    <cofactor evidence="10">
        <name>Mg(2+)</name>
        <dbReference type="ChEBI" id="CHEBI:18420"/>
    </cofactor>
    <text evidence="10">Binds 1 Mg(2+) ion per subunit.</text>
</comment>
<keyword evidence="4 10" id="KW-0479">Metal-binding</keyword>
<dbReference type="Pfam" id="PF02581">
    <property type="entry name" value="TMP-TENI"/>
    <property type="match status" value="1"/>
</dbReference>
<evidence type="ECO:0000313" key="15">
    <source>
        <dbReference type="Proteomes" id="UP000680132"/>
    </source>
</evidence>
<evidence type="ECO:0000256" key="8">
    <source>
        <dbReference type="ARBA" id="ARBA00047851"/>
    </source>
</evidence>
<dbReference type="InterPro" id="IPR022998">
    <property type="entry name" value="ThiamineP_synth_TenI"/>
</dbReference>
<keyword evidence="6 10" id="KW-0784">Thiamine biosynthesis</keyword>
<feature type="binding site" evidence="10">
    <location>
        <position position="74"/>
    </location>
    <ligand>
        <name>4-amino-2-methyl-5-(diphosphooxymethyl)pyrimidine</name>
        <dbReference type="ChEBI" id="CHEBI:57841"/>
    </ligand>
</feature>
<comment type="function">
    <text evidence="1 10">Condenses 4-methyl-5-(beta-hydroxyethyl)thiazole monophosphate (THZ-P) and 2-methyl-4-amino-5-hydroxymethyl pyrimidine pyrophosphate (HMP-PP) to form thiamine monophosphate (TMP).</text>
</comment>
<dbReference type="SUPFAM" id="SSF51391">
    <property type="entry name" value="Thiamin phosphate synthase"/>
    <property type="match status" value="1"/>
</dbReference>
<name>A0A939QGM8_9MICO</name>
<dbReference type="CDD" id="cd00564">
    <property type="entry name" value="TMP_TenI"/>
    <property type="match status" value="1"/>
</dbReference>
<dbReference type="NCBIfam" id="TIGR00693">
    <property type="entry name" value="thiE"/>
    <property type="match status" value="1"/>
</dbReference>
<feature type="binding site" evidence="10">
    <location>
        <begin position="43"/>
        <end position="47"/>
    </location>
    <ligand>
        <name>4-amino-2-methyl-5-(diphosphooxymethyl)pyrimidine</name>
        <dbReference type="ChEBI" id="CHEBI:57841"/>
    </ligand>
</feature>
<keyword evidence="15" id="KW-1185">Reference proteome</keyword>
<dbReference type="EC" id="2.5.1.3" evidence="10"/>
<dbReference type="AlphaFoldDB" id="A0A939QGM8"/>
<feature type="domain" description="Thiamine phosphate synthase/TenI" evidence="13">
    <location>
        <begin position="18"/>
        <end position="202"/>
    </location>
</feature>
<dbReference type="InterPro" id="IPR036206">
    <property type="entry name" value="ThiamineP_synth_sf"/>
</dbReference>
<evidence type="ECO:0000256" key="6">
    <source>
        <dbReference type="ARBA" id="ARBA00022977"/>
    </source>
</evidence>
<comment type="caution">
    <text evidence="10">Lacks conserved residue(s) required for the propagation of feature annotation.</text>
</comment>
<proteinExistence type="inferred from homology"/>
<feature type="binding site" evidence="10">
    <location>
        <begin position="147"/>
        <end position="149"/>
    </location>
    <ligand>
        <name>2-[(2R,5Z)-2-carboxy-4-methylthiazol-5(2H)-ylidene]ethyl phosphate</name>
        <dbReference type="ChEBI" id="CHEBI:62899"/>
    </ligand>
</feature>
<evidence type="ECO:0000256" key="4">
    <source>
        <dbReference type="ARBA" id="ARBA00022723"/>
    </source>
</evidence>
<dbReference type="HAMAP" id="MF_00097">
    <property type="entry name" value="TMP_synthase"/>
    <property type="match status" value="1"/>
</dbReference>
<comment type="catalytic activity">
    <reaction evidence="7 10 11">
        <text>4-methyl-5-(2-phosphooxyethyl)-thiazole + 4-amino-2-methyl-5-(diphosphooxymethyl)pyrimidine + H(+) = thiamine phosphate + diphosphate</text>
        <dbReference type="Rhea" id="RHEA:22328"/>
        <dbReference type="ChEBI" id="CHEBI:15378"/>
        <dbReference type="ChEBI" id="CHEBI:33019"/>
        <dbReference type="ChEBI" id="CHEBI:37575"/>
        <dbReference type="ChEBI" id="CHEBI:57841"/>
        <dbReference type="ChEBI" id="CHEBI:58296"/>
        <dbReference type="EC" id="2.5.1.3"/>
    </reaction>
</comment>
<feature type="binding site" evidence="10">
    <location>
        <position position="150"/>
    </location>
    <ligand>
        <name>4-amino-2-methyl-5-(diphosphooxymethyl)pyrimidine</name>
        <dbReference type="ChEBI" id="CHEBI:57841"/>
    </ligand>
</feature>